<dbReference type="CDD" id="cd19497">
    <property type="entry name" value="RecA-like_ClpX"/>
    <property type="match status" value="1"/>
</dbReference>
<dbReference type="InterPro" id="IPR008162">
    <property type="entry name" value="Pyrophosphatase"/>
</dbReference>
<dbReference type="GO" id="GO:0008233">
    <property type="term" value="F:peptidase activity"/>
    <property type="evidence" value="ECO:0007669"/>
    <property type="project" value="UniProtKB-KW"/>
</dbReference>
<dbReference type="InterPro" id="IPR046425">
    <property type="entry name" value="ClpX_bact"/>
</dbReference>
<dbReference type="InterPro" id="IPR059188">
    <property type="entry name" value="Znf_CLPX-like"/>
</dbReference>
<keyword evidence="14" id="KW-0812">Transmembrane</keyword>
<dbReference type="InterPro" id="IPR013830">
    <property type="entry name" value="SGNH_hydro"/>
</dbReference>
<name>A0A9P1BFG2_9DINO</name>
<keyword evidence="9 17" id="KW-0067">ATP-binding</keyword>
<dbReference type="SMART" id="SM01086">
    <property type="entry name" value="ClpB_D2-small"/>
    <property type="match status" value="1"/>
</dbReference>
<dbReference type="SUPFAM" id="SSF52540">
    <property type="entry name" value="P-loop containing nucleoside triphosphate hydrolases"/>
    <property type="match status" value="1"/>
</dbReference>
<dbReference type="Pfam" id="PF00719">
    <property type="entry name" value="Pyrophosphatase"/>
    <property type="match status" value="1"/>
</dbReference>
<evidence type="ECO:0000313" key="17">
    <source>
        <dbReference type="EMBL" id="CAL4759042.1"/>
    </source>
</evidence>
<dbReference type="EC" id="3.6.1.1" evidence="3"/>
<sequence length="924" mass="102669">MPSSRDVNVSRRGGTTKKNAFCSFCRKSYRDVGPLVEGPGEVYICGECIELCQSILDQERRRRGTSKQLFTKVPSPREIVAKLDEYVIGQSRAKQVLSVAVYTHYRRLMLGAESSDVEIEKSNILLLGPTGCGKTLLARTLARILDVPFAIGDATTLTEAGYVGEDVENLLLKLLHAADFDIEAAQRGVLYIDEIDKIGKTTQNVSITRDVSGEGVQQALLKMLEGTVANVPPQGGRKHPEQQYIQMDTSNILFICGGTFVGIDKIISKRLGQRTIGFTSDNRSDEERDLELGELLGQANSDDILEFGLIPELVGRLPILTSLTPLGTDALVRVLQEPKNALVRQYQKLFEIEDADLEFTETALAAIADRAREKETGARGLRSIVEDVMLDIMFDLPERGAGQRYVITEDVVMGREQLLPIPQTKNKSTDLPAVVNAIVEIPKGRRSKFEVDKKTGLIKLDRYLYSSSHYPGDYGFIPQTLAEDGDALDILVMINEPTFSGCLIEARVIGLFRMIDRGANDYKVLGVPNTDPLFGEIQDLPDAPSHYLLEVEHFFTTYKQLEGVTIQTDGWANRDAAIAEVKSAVEATTRDLKQPRYSKNARRRSLWLLVVGAILIAAAVGYIQFFLLRPMGEGPAGPHVDRAAFEEIWTERPVFILGLGDSVTAGLGAKSLDHSYFQRLIKNPADEYAEMEGICLSNVMPDLESVNLAISGSTSLHHLEVLKDNFETQSPDMFGLVVMTTGGNDLIHNYGQSPPREGAMYGATLQEAKPWIEGFETRLNTMLDSIDERFPGGCEIFLADIYDPTDGVGDAPSVYLPHWPDGLAIHAEYNAVIRRVADARENVHVVPLYETFLGHGSHCRQFWRATYRAEDPYYWYFDNIEDPNDRGYDAIRRVFLNTIVPVKERFLRNSEVSSGSEKSSPPSP</sequence>
<evidence type="ECO:0000256" key="14">
    <source>
        <dbReference type="SAM" id="Phobius"/>
    </source>
</evidence>
<evidence type="ECO:0000259" key="15">
    <source>
        <dbReference type="PROSITE" id="PS51902"/>
    </source>
</evidence>
<evidence type="ECO:0000256" key="12">
    <source>
        <dbReference type="ARBA" id="ARBA00040300"/>
    </source>
</evidence>
<dbReference type="GO" id="GO:0006796">
    <property type="term" value="P:phosphate-containing compound metabolic process"/>
    <property type="evidence" value="ECO:0007669"/>
    <property type="project" value="InterPro"/>
</dbReference>
<dbReference type="GO" id="GO:0000287">
    <property type="term" value="F:magnesium ion binding"/>
    <property type="evidence" value="ECO:0007669"/>
    <property type="project" value="InterPro"/>
</dbReference>
<dbReference type="FunFam" id="1.10.8.60:FF:000002">
    <property type="entry name" value="ATP-dependent Clp protease ATP-binding subunit ClpX"/>
    <property type="match status" value="1"/>
</dbReference>
<keyword evidence="6" id="KW-0547">Nucleotide-binding</keyword>
<evidence type="ECO:0000256" key="5">
    <source>
        <dbReference type="ARBA" id="ARBA00022723"/>
    </source>
</evidence>
<dbReference type="Gene3D" id="1.10.8.60">
    <property type="match status" value="1"/>
</dbReference>
<dbReference type="SUPFAM" id="SSF50324">
    <property type="entry name" value="Inorganic pyrophosphatase"/>
    <property type="match status" value="1"/>
</dbReference>
<evidence type="ECO:0000256" key="13">
    <source>
        <dbReference type="ARBA" id="ARBA00047820"/>
    </source>
</evidence>
<evidence type="ECO:0000313" key="18">
    <source>
        <dbReference type="Proteomes" id="UP001152797"/>
    </source>
</evidence>
<reference evidence="16" key="1">
    <citation type="submission" date="2022-10" db="EMBL/GenBank/DDBJ databases">
        <authorList>
            <person name="Chen Y."/>
            <person name="Dougan E. K."/>
            <person name="Chan C."/>
            <person name="Rhodes N."/>
            <person name="Thang M."/>
        </authorList>
    </citation>
    <scope>NUCLEOTIDE SEQUENCE</scope>
</reference>
<dbReference type="HAMAP" id="MF_00175">
    <property type="entry name" value="ClpX"/>
    <property type="match status" value="1"/>
</dbReference>
<dbReference type="Gene3D" id="3.90.80.10">
    <property type="entry name" value="Inorganic pyrophosphatase"/>
    <property type="match status" value="1"/>
</dbReference>
<dbReference type="InterPro" id="IPR019489">
    <property type="entry name" value="Clp_ATPase_C"/>
</dbReference>
<keyword evidence="11" id="KW-0143">Chaperone</keyword>
<dbReference type="GO" id="GO:0140662">
    <property type="term" value="F:ATP-dependent protein folding chaperone"/>
    <property type="evidence" value="ECO:0007669"/>
    <property type="project" value="InterPro"/>
</dbReference>
<gene>
    <name evidence="16" type="ORF">C1SCF055_LOCUS320</name>
</gene>
<dbReference type="NCBIfam" id="TIGR00382">
    <property type="entry name" value="clpX"/>
    <property type="match status" value="1"/>
</dbReference>
<dbReference type="FunFam" id="3.90.80.10:FF:000003">
    <property type="entry name" value="Inorganic pyrophosphatase"/>
    <property type="match status" value="1"/>
</dbReference>
<evidence type="ECO:0000256" key="8">
    <source>
        <dbReference type="ARBA" id="ARBA00022833"/>
    </source>
</evidence>
<dbReference type="GO" id="GO:0008270">
    <property type="term" value="F:zinc ion binding"/>
    <property type="evidence" value="ECO:0007669"/>
    <property type="project" value="InterPro"/>
</dbReference>
<evidence type="ECO:0000256" key="11">
    <source>
        <dbReference type="ARBA" id="ARBA00023186"/>
    </source>
</evidence>
<feature type="domain" description="ClpX-type ZB" evidence="15">
    <location>
        <begin position="10"/>
        <end position="64"/>
    </location>
</feature>
<dbReference type="GO" id="GO:0005524">
    <property type="term" value="F:ATP binding"/>
    <property type="evidence" value="ECO:0007669"/>
    <property type="project" value="UniProtKB-KW"/>
</dbReference>
<dbReference type="PANTHER" id="PTHR48102">
    <property type="entry name" value="ATP-DEPENDENT CLP PROTEASE ATP-BINDING SUBUNIT CLPX-LIKE, MITOCHONDRIAL-RELATED"/>
    <property type="match status" value="1"/>
</dbReference>
<dbReference type="InterPro" id="IPR036649">
    <property type="entry name" value="Pyrophosphatase_sf"/>
</dbReference>
<accession>A0A9P1BFG2</accession>
<dbReference type="GO" id="GO:0004427">
    <property type="term" value="F:inorganic diphosphate phosphatase activity"/>
    <property type="evidence" value="ECO:0007669"/>
    <property type="project" value="UniProtKB-EC"/>
</dbReference>
<dbReference type="GO" id="GO:0009376">
    <property type="term" value="C:HslUV protease complex"/>
    <property type="evidence" value="ECO:0007669"/>
    <property type="project" value="TreeGrafter"/>
</dbReference>
<evidence type="ECO:0000256" key="10">
    <source>
        <dbReference type="ARBA" id="ARBA00022842"/>
    </source>
</evidence>
<keyword evidence="14" id="KW-1133">Transmembrane helix</keyword>
<dbReference type="Gene3D" id="6.20.220.10">
    <property type="entry name" value="ClpX chaperone, C4-type zinc finger domain"/>
    <property type="match status" value="1"/>
</dbReference>
<dbReference type="Proteomes" id="UP001152797">
    <property type="component" value="Unassembled WGS sequence"/>
</dbReference>
<dbReference type="GO" id="GO:0051082">
    <property type="term" value="F:unfolded protein binding"/>
    <property type="evidence" value="ECO:0007669"/>
    <property type="project" value="InterPro"/>
</dbReference>
<keyword evidence="17" id="KW-0645">Protease</keyword>
<dbReference type="GO" id="GO:0046983">
    <property type="term" value="F:protein dimerization activity"/>
    <property type="evidence" value="ECO:0007669"/>
    <property type="project" value="InterPro"/>
</dbReference>
<comment type="catalytic activity">
    <reaction evidence="13">
        <text>diphosphate + H2O = 2 phosphate + H(+)</text>
        <dbReference type="Rhea" id="RHEA:24576"/>
        <dbReference type="ChEBI" id="CHEBI:15377"/>
        <dbReference type="ChEBI" id="CHEBI:15378"/>
        <dbReference type="ChEBI" id="CHEBI:33019"/>
        <dbReference type="ChEBI" id="CHEBI:43474"/>
        <dbReference type="EC" id="3.6.1.1"/>
    </reaction>
</comment>
<comment type="cofactor">
    <cofactor evidence="1">
        <name>Mg(2+)</name>
        <dbReference type="ChEBI" id="CHEBI:18420"/>
    </cofactor>
</comment>
<dbReference type="InterPro" id="IPR004487">
    <property type="entry name" value="Clp_protease_ATP-bd_su_ClpX"/>
</dbReference>
<keyword evidence="7" id="KW-0378">Hydrolase</keyword>
<dbReference type="InterPro" id="IPR050052">
    <property type="entry name" value="ATP-dep_Clp_protease_ClpX"/>
</dbReference>
<evidence type="ECO:0000256" key="3">
    <source>
        <dbReference type="ARBA" id="ARBA00012146"/>
    </source>
</evidence>
<proteinExistence type="inferred from homology"/>
<dbReference type="SUPFAM" id="SSF52266">
    <property type="entry name" value="SGNH hydrolase"/>
    <property type="match status" value="1"/>
</dbReference>
<dbReference type="InterPro" id="IPR027417">
    <property type="entry name" value="P-loop_NTPase"/>
</dbReference>
<dbReference type="AlphaFoldDB" id="A0A9P1BFG2"/>
<keyword evidence="10" id="KW-0460">Magnesium</keyword>
<dbReference type="GO" id="GO:0051301">
    <property type="term" value="P:cell division"/>
    <property type="evidence" value="ECO:0007669"/>
    <property type="project" value="TreeGrafter"/>
</dbReference>
<keyword evidence="14" id="KW-0472">Membrane</keyword>
<dbReference type="Pfam" id="PF06689">
    <property type="entry name" value="zf-C4_ClpX"/>
    <property type="match status" value="1"/>
</dbReference>
<dbReference type="Gene3D" id="3.40.50.300">
    <property type="entry name" value="P-loop containing nucleotide triphosphate hydrolases"/>
    <property type="match status" value="1"/>
</dbReference>
<keyword evidence="5" id="KW-0479">Metal-binding</keyword>
<evidence type="ECO:0000256" key="4">
    <source>
        <dbReference type="ARBA" id="ARBA00022490"/>
    </source>
</evidence>
<dbReference type="PANTHER" id="PTHR48102:SF7">
    <property type="entry name" value="ATP-DEPENDENT CLP PROTEASE ATP-BINDING SUBUNIT CLPX-LIKE, MITOCHONDRIAL"/>
    <property type="match status" value="1"/>
</dbReference>
<keyword evidence="4" id="KW-0963">Cytoplasm</keyword>
<keyword evidence="18" id="KW-1185">Reference proteome</keyword>
<dbReference type="Pfam" id="PF07724">
    <property type="entry name" value="AAA_2"/>
    <property type="match status" value="1"/>
</dbReference>
<dbReference type="SMART" id="SM00994">
    <property type="entry name" value="zf-C4_ClpX"/>
    <property type="match status" value="1"/>
</dbReference>
<protein>
    <recommendedName>
        <fullName evidence="12">Inorganic pyrophosphatase</fullName>
        <ecNumber evidence="3">3.6.1.1</ecNumber>
    </recommendedName>
</protein>
<dbReference type="InterPro" id="IPR010603">
    <property type="entry name" value="Znf_CppX_C4"/>
</dbReference>
<evidence type="ECO:0000256" key="2">
    <source>
        <dbReference type="ARBA" id="ARBA00006220"/>
    </source>
</evidence>
<organism evidence="16">
    <name type="scientific">Cladocopium goreaui</name>
    <dbReference type="NCBI Taxonomy" id="2562237"/>
    <lineage>
        <taxon>Eukaryota</taxon>
        <taxon>Sar</taxon>
        <taxon>Alveolata</taxon>
        <taxon>Dinophyceae</taxon>
        <taxon>Suessiales</taxon>
        <taxon>Symbiodiniaceae</taxon>
        <taxon>Cladocopium</taxon>
    </lineage>
</organism>
<comment type="similarity">
    <text evidence="2">Belongs to the PPase family.</text>
</comment>
<dbReference type="InterPro" id="IPR036514">
    <property type="entry name" value="SGNH_hydro_sf"/>
</dbReference>
<dbReference type="GO" id="GO:0051603">
    <property type="term" value="P:proteolysis involved in protein catabolic process"/>
    <property type="evidence" value="ECO:0007669"/>
    <property type="project" value="TreeGrafter"/>
</dbReference>
<keyword evidence="8" id="KW-0862">Zinc</keyword>
<dbReference type="SMART" id="SM00382">
    <property type="entry name" value="AAA"/>
    <property type="match status" value="1"/>
</dbReference>
<dbReference type="EMBL" id="CAMXCT030000001">
    <property type="protein sequence ID" value="CAL4759042.1"/>
    <property type="molecule type" value="Genomic_DNA"/>
</dbReference>
<dbReference type="EMBL" id="CAMXCT020000001">
    <property type="protein sequence ID" value="CAL1125105.1"/>
    <property type="molecule type" value="Genomic_DNA"/>
</dbReference>
<dbReference type="FunFam" id="3.40.50.300:FF:000005">
    <property type="entry name" value="ATP-dependent Clp protease ATP-binding subunit ClpX"/>
    <property type="match status" value="1"/>
</dbReference>
<dbReference type="EMBL" id="CAMXCT010000001">
    <property type="protein sequence ID" value="CAI3971730.1"/>
    <property type="molecule type" value="Genomic_DNA"/>
</dbReference>
<evidence type="ECO:0000256" key="1">
    <source>
        <dbReference type="ARBA" id="ARBA00001946"/>
    </source>
</evidence>
<dbReference type="HAMAP" id="MF_00209">
    <property type="entry name" value="Inorganic_PPase"/>
    <property type="match status" value="1"/>
</dbReference>
<dbReference type="GO" id="GO:0016887">
    <property type="term" value="F:ATP hydrolysis activity"/>
    <property type="evidence" value="ECO:0007669"/>
    <property type="project" value="InterPro"/>
</dbReference>
<dbReference type="Pfam" id="PF13472">
    <property type="entry name" value="Lipase_GDSL_2"/>
    <property type="match status" value="1"/>
</dbReference>
<dbReference type="SUPFAM" id="SSF57716">
    <property type="entry name" value="Glucocorticoid receptor-like (DNA-binding domain)"/>
    <property type="match status" value="1"/>
</dbReference>
<dbReference type="PROSITE" id="PS51902">
    <property type="entry name" value="CLPX_ZB"/>
    <property type="match status" value="1"/>
</dbReference>
<evidence type="ECO:0000256" key="6">
    <source>
        <dbReference type="ARBA" id="ARBA00022741"/>
    </source>
</evidence>
<feature type="transmembrane region" description="Helical" evidence="14">
    <location>
        <begin position="606"/>
        <end position="628"/>
    </location>
</feature>
<dbReference type="InterPro" id="IPR003959">
    <property type="entry name" value="ATPase_AAA_core"/>
</dbReference>
<evidence type="ECO:0000313" key="16">
    <source>
        <dbReference type="EMBL" id="CAI3971730.1"/>
    </source>
</evidence>
<dbReference type="Pfam" id="PF10431">
    <property type="entry name" value="ClpB_D2-small"/>
    <property type="match status" value="1"/>
</dbReference>
<reference evidence="17 18" key="2">
    <citation type="submission" date="2024-05" db="EMBL/GenBank/DDBJ databases">
        <authorList>
            <person name="Chen Y."/>
            <person name="Shah S."/>
            <person name="Dougan E. K."/>
            <person name="Thang M."/>
            <person name="Chan C."/>
        </authorList>
    </citation>
    <scope>NUCLEOTIDE SEQUENCE [LARGE SCALE GENOMIC DNA]</scope>
</reference>
<dbReference type="OrthoDB" id="1721884at2759"/>
<dbReference type="Gene3D" id="3.40.50.1110">
    <property type="entry name" value="SGNH hydrolase"/>
    <property type="match status" value="1"/>
</dbReference>
<dbReference type="InterPro" id="IPR003593">
    <property type="entry name" value="AAA+_ATPase"/>
</dbReference>
<evidence type="ECO:0000256" key="9">
    <source>
        <dbReference type="ARBA" id="ARBA00022840"/>
    </source>
</evidence>
<comment type="caution">
    <text evidence="16">The sequence shown here is derived from an EMBL/GenBank/DDBJ whole genome shotgun (WGS) entry which is preliminary data.</text>
</comment>
<dbReference type="CDD" id="cd00229">
    <property type="entry name" value="SGNH_hydrolase"/>
    <property type="match status" value="1"/>
</dbReference>
<dbReference type="NCBIfam" id="NF003745">
    <property type="entry name" value="PRK05342.1"/>
    <property type="match status" value="1"/>
</dbReference>
<evidence type="ECO:0000256" key="7">
    <source>
        <dbReference type="ARBA" id="ARBA00022801"/>
    </source>
</evidence>
<dbReference type="CDD" id="cd00412">
    <property type="entry name" value="pyrophosphatase"/>
    <property type="match status" value="1"/>
</dbReference>
<dbReference type="InterPro" id="IPR038366">
    <property type="entry name" value="Znf_CppX_C4_sf"/>
</dbReference>